<feature type="compositionally biased region" description="Polar residues" evidence="4">
    <location>
        <begin position="2570"/>
        <end position="2582"/>
    </location>
</feature>
<feature type="compositionally biased region" description="Basic and acidic residues" evidence="4">
    <location>
        <begin position="809"/>
        <end position="824"/>
    </location>
</feature>
<feature type="compositionally biased region" description="Basic and acidic residues" evidence="4">
    <location>
        <begin position="2205"/>
        <end position="2217"/>
    </location>
</feature>
<feature type="compositionally biased region" description="Basic and acidic residues" evidence="4">
    <location>
        <begin position="2421"/>
        <end position="2432"/>
    </location>
</feature>
<feature type="compositionally biased region" description="Basic and acidic residues" evidence="4">
    <location>
        <begin position="746"/>
        <end position="756"/>
    </location>
</feature>
<feature type="compositionally biased region" description="Basic and acidic residues" evidence="4">
    <location>
        <begin position="1821"/>
        <end position="1842"/>
    </location>
</feature>
<dbReference type="HOGENOM" id="CLU_225053_0_0_1"/>
<feature type="region of interest" description="Disordered" evidence="4">
    <location>
        <begin position="159"/>
        <end position="248"/>
    </location>
</feature>
<dbReference type="Gene3D" id="1.10.1410.40">
    <property type="match status" value="1"/>
</dbReference>
<feature type="compositionally biased region" description="Polar residues" evidence="4">
    <location>
        <begin position="2332"/>
        <end position="2353"/>
    </location>
</feature>
<feature type="region of interest" description="Disordered" evidence="4">
    <location>
        <begin position="2243"/>
        <end position="2276"/>
    </location>
</feature>
<feature type="region of interest" description="Disordered" evidence="4">
    <location>
        <begin position="774"/>
        <end position="882"/>
    </location>
</feature>
<dbReference type="InterPro" id="IPR029299">
    <property type="entry name" value="ALMS_motif"/>
</dbReference>
<dbReference type="GO" id="GO:0005814">
    <property type="term" value="C:centriole"/>
    <property type="evidence" value="ECO:0007669"/>
    <property type="project" value="TreeGrafter"/>
</dbReference>
<feature type="compositionally biased region" description="Basic and acidic residues" evidence="4">
    <location>
        <begin position="706"/>
        <end position="739"/>
    </location>
</feature>
<feature type="domain" description="ALMS motif" evidence="5">
    <location>
        <begin position="2692"/>
        <end position="2804"/>
    </location>
</feature>
<dbReference type="GO" id="GO:0046599">
    <property type="term" value="P:regulation of centriole replication"/>
    <property type="evidence" value="ECO:0007669"/>
    <property type="project" value="TreeGrafter"/>
</dbReference>
<feature type="compositionally biased region" description="Basic and acidic residues" evidence="4">
    <location>
        <begin position="1183"/>
        <end position="1194"/>
    </location>
</feature>
<evidence type="ECO:0000259" key="5">
    <source>
        <dbReference type="Pfam" id="PF15309"/>
    </source>
</evidence>
<feature type="region of interest" description="Disordered" evidence="4">
    <location>
        <begin position="387"/>
        <end position="417"/>
    </location>
</feature>
<feature type="compositionally biased region" description="Basic and acidic residues" evidence="4">
    <location>
        <begin position="2152"/>
        <end position="2176"/>
    </location>
</feature>
<feature type="region of interest" description="Disordered" evidence="4">
    <location>
        <begin position="617"/>
        <end position="657"/>
    </location>
</feature>
<dbReference type="InterPro" id="IPR046906">
    <property type="entry name" value="Mab-21_HhH/H2TH-like"/>
</dbReference>
<feature type="compositionally biased region" description="Polar residues" evidence="4">
    <location>
        <begin position="1493"/>
        <end position="1517"/>
    </location>
</feature>
<feature type="compositionally biased region" description="Polar residues" evidence="4">
    <location>
        <begin position="237"/>
        <end position="248"/>
    </location>
</feature>
<feature type="region of interest" description="Disordered" evidence="4">
    <location>
        <begin position="670"/>
        <end position="757"/>
    </location>
</feature>
<keyword evidence="3" id="KW-0206">Cytoskeleton</keyword>
<dbReference type="PANTHER" id="PTHR21553:SF36">
    <property type="entry name" value="ALMS1 CENTROSOME AND BASAL BODY-ASSOCIATED PROTEIN-RELATED"/>
    <property type="match status" value="1"/>
</dbReference>
<feature type="region of interest" description="Disordered" evidence="4">
    <location>
        <begin position="2332"/>
        <end position="2639"/>
    </location>
</feature>
<dbReference type="Pfam" id="PF20266">
    <property type="entry name" value="Mab-21_C"/>
    <property type="match status" value="1"/>
</dbReference>
<dbReference type="GO" id="GO:0005829">
    <property type="term" value="C:cytosol"/>
    <property type="evidence" value="ECO:0007669"/>
    <property type="project" value="TreeGrafter"/>
</dbReference>
<feature type="region of interest" description="Disordered" evidence="4">
    <location>
        <begin position="2152"/>
        <end position="2189"/>
    </location>
</feature>
<feature type="compositionally biased region" description="Basic and acidic residues" evidence="4">
    <location>
        <begin position="2442"/>
        <end position="2461"/>
    </location>
</feature>
<comment type="subcellular location">
    <subcellularLocation>
        <location evidence="1">Cytoplasm</location>
        <location evidence="1">Cytoskeleton</location>
        <location evidence="1">Microtubule organizing center</location>
        <location evidence="1">Centrosome</location>
    </subcellularLocation>
</comment>
<evidence type="ECO:0000313" key="7">
    <source>
        <dbReference type="EMBL" id="EKC23631.1"/>
    </source>
</evidence>
<feature type="compositionally biased region" description="Polar residues" evidence="4">
    <location>
        <begin position="2590"/>
        <end position="2601"/>
    </location>
</feature>
<evidence type="ECO:0000256" key="4">
    <source>
        <dbReference type="SAM" id="MobiDB-lite"/>
    </source>
</evidence>
<feature type="domain" description="Mab-21-like HhH/H2TH-like" evidence="6">
    <location>
        <begin position="2955"/>
        <end position="3023"/>
    </location>
</feature>
<feature type="compositionally biased region" description="Basic and acidic residues" evidence="4">
    <location>
        <begin position="1127"/>
        <end position="1172"/>
    </location>
</feature>
<feature type="compositionally biased region" description="Polar residues" evidence="4">
    <location>
        <begin position="178"/>
        <end position="188"/>
    </location>
</feature>
<feature type="compositionally biased region" description="Basic and acidic residues" evidence="4">
    <location>
        <begin position="1925"/>
        <end position="1981"/>
    </location>
</feature>
<feature type="compositionally biased region" description="Polar residues" evidence="4">
    <location>
        <begin position="2502"/>
        <end position="2518"/>
    </location>
</feature>
<feature type="region of interest" description="Disordered" evidence="4">
    <location>
        <begin position="1070"/>
        <end position="1996"/>
    </location>
</feature>
<feature type="compositionally biased region" description="Polar residues" evidence="4">
    <location>
        <begin position="625"/>
        <end position="657"/>
    </location>
</feature>
<evidence type="ECO:0000259" key="6">
    <source>
        <dbReference type="Pfam" id="PF20266"/>
    </source>
</evidence>
<feature type="compositionally biased region" description="Basic and acidic residues" evidence="4">
    <location>
        <begin position="1090"/>
        <end position="1108"/>
    </location>
</feature>
<feature type="compositionally biased region" description="Basic and acidic residues" evidence="4">
    <location>
        <begin position="1521"/>
        <end position="1540"/>
    </location>
</feature>
<feature type="compositionally biased region" description="Polar residues" evidence="4">
    <location>
        <begin position="2247"/>
        <end position="2260"/>
    </location>
</feature>
<feature type="compositionally biased region" description="Basic and acidic residues" evidence="4">
    <location>
        <begin position="167"/>
        <end position="176"/>
    </location>
</feature>
<gene>
    <name evidence="7" type="ORF">CGI_10009011</name>
</gene>
<feature type="compositionally biased region" description="Basic and acidic residues" evidence="4">
    <location>
        <begin position="2529"/>
        <end position="2540"/>
    </location>
</feature>
<feature type="region of interest" description="Disordered" evidence="4">
    <location>
        <begin position="2205"/>
        <end position="2228"/>
    </location>
</feature>
<feature type="compositionally biased region" description="Basic and acidic residues" evidence="4">
    <location>
        <begin position="1572"/>
        <end position="1631"/>
    </location>
</feature>
<evidence type="ECO:0000256" key="1">
    <source>
        <dbReference type="ARBA" id="ARBA00004300"/>
    </source>
</evidence>
<evidence type="ECO:0000256" key="3">
    <source>
        <dbReference type="ARBA" id="ARBA00023212"/>
    </source>
</evidence>
<feature type="compositionally biased region" description="Polar residues" evidence="4">
    <location>
        <begin position="196"/>
        <end position="212"/>
    </location>
</feature>
<dbReference type="GO" id="GO:0005813">
    <property type="term" value="C:centrosome"/>
    <property type="evidence" value="ECO:0007669"/>
    <property type="project" value="UniProtKB-SubCell"/>
</dbReference>
<feature type="compositionally biased region" description="Polar residues" evidence="4">
    <location>
        <begin position="2367"/>
        <end position="2378"/>
    </location>
</feature>
<feature type="region of interest" description="Disordered" evidence="4">
    <location>
        <begin position="453"/>
        <end position="574"/>
    </location>
</feature>
<feature type="compositionally biased region" description="Polar residues" evidence="4">
    <location>
        <begin position="1692"/>
        <end position="1711"/>
    </location>
</feature>
<feature type="compositionally biased region" description="Basic and acidic residues" evidence="4">
    <location>
        <begin position="1319"/>
        <end position="1331"/>
    </location>
</feature>
<feature type="compositionally biased region" description="Basic and acidic residues" evidence="4">
    <location>
        <begin position="1392"/>
        <end position="1406"/>
    </location>
</feature>
<organism evidence="7">
    <name type="scientific">Magallana gigas</name>
    <name type="common">Pacific oyster</name>
    <name type="synonym">Crassostrea gigas</name>
    <dbReference type="NCBI Taxonomy" id="29159"/>
    <lineage>
        <taxon>Eukaryota</taxon>
        <taxon>Metazoa</taxon>
        <taxon>Spiralia</taxon>
        <taxon>Lophotrochozoa</taxon>
        <taxon>Mollusca</taxon>
        <taxon>Bivalvia</taxon>
        <taxon>Autobranchia</taxon>
        <taxon>Pteriomorphia</taxon>
        <taxon>Ostreida</taxon>
        <taxon>Ostreoidea</taxon>
        <taxon>Ostreidae</taxon>
        <taxon>Magallana</taxon>
    </lineage>
</organism>
<dbReference type="Pfam" id="PF15309">
    <property type="entry name" value="ALMS_motif"/>
    <property type="match status" value="1"/>
</dbReference>
<feature type="compositionally biased region" description="Basic and acidic residues" evidence="4">
    <location>
        <begin position="502"/>
        <end position="530"/>
    </location>
</feature>
<feature type="compositionally biased region" description="Basic and acidic residues" evidence="4">
    <location>
        <begin position="1732"/>
        <end position="1750"/>
    </location>
</feature>
<keyword evidence="2" id="KW-0963">Cytoplasm</keyword>
<feature type="compositionally biased region" description="Basic and acidic residues" evidence="4">
    <location>
        <begin position="1550"/>
        <end position="1564"/>
    </location>
</feature>
<sequence length="3368" mass="381816">MADLRPCCRDLVLCVVWVMYVLLVRINMKVNGQKGHEPLTHDDLVYKETQGHQVWFSLPSDPWLEEDEEDCDTLNLLTRSAQGQLSLPQQTYRPREISRLGCHPSINPGPVPRLNLQEKPQSVHTFNLSARSSLSFHSDQSSQVSIDLESASLSQFSFDGSSSYHPSCDRQEELKDTVNPNRGSTYKISDNMDGNCRSSVDSGPMNRTGSTNDSHHVDSSQTSPVRGLSSDEGSGWKSETTETSEGNLSLSQYAIGGDQSEDDSPHHSAPEEFLTSAISEVSKDFISGNFSPSKYPGASGESDSLSDGDNPGHVSGAVYARYPESATGLSDCEWNPYATESDNNYTPRSNVSESATVPTAITTTASMADSETLRKGDKLDEIYAQQLSRNVPDRNRHSPSSPSATDSGHGSVKSSYREEELNFLQPSASYVLYSSENKSGQPKERLPAVEKDSITAEQLQSGQSKASETNSGTKQKLYSRPEPLGQTDECLYAKRTSSRDPAPVHESRKGSESRKNNTREYLPVDERDRLLSNLHTENPTIKRLSDPGVKSEAATSSLKERLSDGGLSQSGGEDGLSQRVAKLLSSANELGSSLHQSLYNKEALGLDDRENFPKYKFSPVRSQYHGLSSPSPTLGNSGQEDLTRSAKSMTSDVSLRSSLGEEVAKLLARTEYANGVRPDEDVSAASEPSSKTFKPIPMETNSGAEMDSRKKEAKEHTRHGSEDSQKSEDSLDRKVKEILQRTSYVETKELPRREESAALDYSRLQRDLQEIQNSLPVHLNHESSMDASGDREALRDSLKISEKSFVSETESRSGGKKLLWDHGADLGYDDSGRFQGTLKSDTETVEGSPGTVDKSFESSGKSSQRSNDDTEKGGDTSDVVSDQLEVEIDEIRISNVATDVEEIIAKYQKKRGPSSMEPQFEEDTSGLASRVFNILTNEHPQKQATGILENVVKEERKLIDKMADLPRMDSSYHGYDLASADSSFAPKDTDIRKQLEWSQMSSLDYGHLDKTALSEMSFKTGLPFSALGNAKTFLSSQLQKMSEQTFNHSIELRTPNRNVLECYTLYGAERNRGGPQKEAWPPTENQGRQSEADRGRAVREDADPREMDPLSNHRFFLNSLDTTPTELRPRRYSDPREFSPEGRGTREGHNRSKSEDDKPIVPDHDLMYDRNGSRPLTSTRGESGARPKNPDQRSLEGTPPVGIGRRLPYKPKTRDTSPRMGGTSPADSDLSSSSVSRRREGPKLRPYRPPGSREVYYTETDDSVADSVTTMESTHTGSDDAVGPYIPSQHLGSRQNGHRSSGIYGNRSNDVVEDALSTIEEKSVMDERERYGGINPSSQFMRDSGLEHSSRVPMATDRAPSIGSDHPSNRSGHSRASDPLSGQNSTAGAWTERPRSTEDALYEDSRMSMTTRSDPGDQFATPRRVRDVSKLSGHAHASEDNSSDNIVRSKSRSETDLVSLSPEGKQVSSSPATKGRLMDLSNQPSPIPPNQSAYLSSSFKGALNEMQQRKQQQQDYWTESVEEKERGKEPLSRESYRRSDGTSVPYSSRYQEDEVRRGILDRRPATLNRGSEYGRKSPIDDVRRRGIEGEDRGHPQEERKPRGMDSNGEDYHRSGEREVEIQEIVRSRPQEEEMYDYTTKKQDKSDRSTPNQYDRLGDIMSQYQSGPLEPGRESLDYNSRPKSTDPGRNEFSVRSSYNPNRGNSDSRSGRLQNLDFPKTSTNSRFLADDNAQSDRRQDVDVPRFYSRNDYDTIGGQRSNDRRPLELGTNLSQAHRESGFYSGQSESDKEYRKTSPAALDVPEVSGRSALGPSISPVSQPSKLREDTPYRPLEPGRHLDEHPLETGSGIQYGSENVPYQQRSDLDFYMSSLPDSEASKRQQRVSPENVATEKKRSDLDMQGIIERERGRPLDRGQDYLDMFISSSIDRDTRGRDRSGERQSEGRRSRDRSGDRQSEGRRSRDRSGDRQSEGRRSRERSAERSHRSRSPANRSSERELREYLVDGEVFTELPQVPDEEFEDMLRTERLKAKKELEMMRQLNRPKGGLLTEEEEKTLGAEFDTIPPSKKAQALRETLEKDRDPSIPPNINDLWRKFQEMNETHSDSSMNTSRMETLTSLLQNPTKHVVQRALDDRTYQKVKERRVVQGLTQMERENQAKERENQHRENQHREVEKIRMEKQKRRQTLSEEEVNGSYAEILAKQKKMVEAEKKQKNKENKMKGSKNVQIQEVKKLGDSADTLYSIPEDTSFESSRGVSPNVMSESQKKVKRSRQKNVIDPLMVKLRDKVERQKNKIDVEKRKEMKRMEKLQKLEMLLGAKKKGKLSDRAISAELENVSTTSVPQSDDSTTFLNSDSTLMEDSDDYNPHVLDSTSSKDSSIEIQRTRIRKPKDNREFQKSAMSVIPLDDSESQSDIIIVRRPKTKERKDRINEEAGHVSRSQKKHRDRELKKQEKRSSPVREKFHLETSPVRSRKLRDIGTMYPSPIIVSPPTLRRRPKEVAMKSEAVQTANRSLSPSYSQTMVIPVPLMSPESQRKTRSSEPSRRGKTAGQRGPSPKSSPNRSNLFPREYTPPRSKSPSSRLTNQKAKAESYGEGQQRNRSTSPPKNKMFVPESDSEYEKFVMKTPPKNKMFTPETPDDEYAARMRDSPKGLTWYIPMGKETKPWKKPLRERQAHAVRSEPWQPSGINDNQWRNIDAFKLFKQNTISHVRERQKRVTLAAEERKLTSALQAEREQLFSENKKKEANPDAHPYSENLHVPKKRSLTKQEIKERTAKSYKKLAEVVQKKKQEKTQEDYALNRLKAKVFNRGSISVSSVKALTAISTSVNKQRYEGLQHMSESVIVGLCEIVGTSQQVALRRETVDIREMVERQVISHDGLIKMISGSHREGFRLNGSDVDFMLWYNNYRVIMDMSQSEYYNTANTTLILSDSSESPPGFTLLQLLTPTDRDFQSALEVINHQLEETNKLLCSYHMKTTVFWAIQQNTLPHWRPQNLLAGFWVCFKLLLKWVSEGVCPNFFIPQNNLFLTKVYGPAQNRLFLQLHELYKKGLACLLQSSSIRSLIINVLYNPRLFICTDERLMRSEVDYDVELVNETSCIAVGRTNSHNKAIHTIEQLVESSLTHYQAVLLQRLTAFIFQSISFTLHNEYIHTGVNKQMYIADKMSCHMLKLAAKFGCVSNMLYIAMYYYMTFRYREALFVIEMTRVKLAQPYLMYRGRVDRERYTEAVGGQSWSTKIRQAVAWDIILDNRICYISELIPEQQSALQNRMLTLYIPVFVMLHFLEFLCYRHIDTKLSQAALDELQVLVYHDQGLYIRDLSRDISWEILGICQQITGNLQAALYSYQQSLTQYPLHRIQTATHRRIHDVVQSTPHQ</sequence>
<accession>K1QQ92</accession>
<feature type="compositionally biased region" description="Polar residues" evidence="4">
    <location>
        <begin position="455"/>
        <end position="476"/>
    </location>
</feature>
<protein>
    <submittedName>
        <fullName evidence="7">Alstrom syndrome protein 1</fullName>
    </submittedName>
</protein>
<dbReference type="EMBL" id="JH819121">
    <property type="protein sequence ID" value="EKC23631.1"/>
    <property type="molecule type" value="Genomic_DNA"/>
</dbReference>
<feature type="compositionally biased region" description="Polar residues" evidence="4">
    <location>
        <begin position="1266"/>
        <end position="1276"/>
    </location>
</feature>
<feature type="compositionally biased region" description="Basic and acidic residues" evidence="4">
    <location>
        <begin position="1888"/>
        <end position="1915"/>
    </location>
</feature>
<dbReference type="PANTHER" id="PTHR21553">
    <property type="entry name" value="ALMS1-RELATED"/>
    <property type="match status" value="1"/>
</dbReference>
<dbReference type="InParanoid" id="K1QQ92"/>
<feature type="compositionally biased region" description="Polar residues" evidence="4">
    <location>
        <begin position="398"/>
        <end position="414"/>
    </location>
</feature>
<feature type="compositionally biased region" description="Basic and acidic residues" evidence="4">
    <location>
        <begin position="1638"/>
        <end position="1647"/>
    </location>
</feature>
<proteinExistence type="predicted"/>
<feature type="compositionally biased region" description="Polar residues" evidence="4">
    <location>
        <begin position="1290"/>
        <end position="1299"/>
    </location>
</feature>
<reference evidence="7" key="1">
    <citation type="journal article" date="2012" name="Nature">
        <title>The oyster genome reveals stress adaptation and complexity of shell formation.</title>
        <authorList>
            <person name="Zhang G."/>
            <person name="Fang X."/>
            <person name="Guo X."/>
            <person name="Li L."/>
            <person name="Luo R."/>
            <person name="Xu F."/>
            <person name="Yang P."/>
            <person name="Zhang L."/>
            <person name="Wang X."/>
            <person name="Qi H."/>
            <person name="Xiong Z."/>
            <person name="Que H."/>
            <person name="Xie Y."/>
            <person name="Holland P.W."/>
            <person name="Paps J."/>
            <person name="Zhu Y."/>
            <person name="Wu F."/>
            <person name="Chen Y."/>
            <person name="Wang J."/>
            <person name="Peng C."/>
            <person name="Meng J."/>
            <person name="Yang L."/>
            <person name="Liu J."/>
            <person name="Wen B."/>
            <person name="Zhang N."/>
            <person name="Huang Z."/>
            <person name="Zhu Q."/>
            <person name="Feng Y."/>
            <person name="Mount A."/>
            <person name="Hedgecock D."/>
            <person name="Xu Z."/>
            <person name="Liu Y."/>
            <person name="Domazet-Loso T."/>
            <person name="Du Y."/>
            <person name="Sun X."/>
            <person name="Zhang S."/>
            <person name="Liu B."/>
            <person name="Cheng P."/>
            <person name="Jiang X."/>
            <person name="Li J."/>
            <person name="Fan D."/>
            <person name="Wang W."/>
            <person name="Fu W."/>
            <person name="Wang T."/>
            <person name="Wang B."/>
            <person name="Zhang J."/>
            <person name="Peng Z."/>
            <person name="Li Y."/>
            <person name="Li N."/>
            <person name="Wang J."/>
            <person name="Chen M."/>
            <person name="He Y."/>
            <person name="Tan F."/>
            <person name="Song X."/>
            <person name="Zheng Q."/>
            <person name="Huang R."/>
            <person name="Yang H."/>
            <person name="Du X."/>
            <person name="Chen L."/>
            <person name="Yang M."/>
            <person name="Gaffney P.M."/>
            <person name="Wang S."/>
            <person name="Luo L."/>
            <person name="She Z."/>
            <person name="Ming Y."/>
            <person name="Huang W."/>
            <person name="Zhang S."/>
            <person name="Huang B."/>
            <person name="Zhang Y."/>
            <person name="Qu T."/>
            <person name="Ni P."/>
            <person name="Miao G."/>
            <person name="Wang J."/>
            <person name="Wang Q."/>
            <person name="Steinberg C.E."/>
            <person name="Wang H."/>
            <person name="Li N."/>
            <person name="Qian L."/>
            <person name="Zhang G."/>
            <person name="Li Y."/>
            <person name="Yang H."/>
            <person name="Liu X."/>
            <person name="Wang J."/>
            <person name="Yin Y."/>
            <person name="Wang J."/>
        </authorList>
    </citation>
    <scope>NUCLEOTIDE SEQUENCE [LARGE SCALE GENOMIC DNA]</scope>
    <source>
        <strain evidence="7">05x7-T-G4-1.051#20</strain>
    </source>
</reference>
<dbReference type="GO" id="GO:0008017">
    <property type="term" value="F:microtubule binding"/>
    <property type="evidence" value="ECO:0007669"/>
    <property type="project" value="TreeGrafter"/>
</dbReference>
<name>K1QQ92_MAGGI</name>
<feature type="compositionally biased region" description="Polar residues" evidence="4">
    <location>
        <begin position="1846"/>
        <end position="1860"/>
    </location>
</feature>
<feature type="compositionally biased region" description="Basic and acidic residues" evidence="4">
    <location>
        <begin position="779"/>
        <end position="802"/>
    </location>
</feature>
<feature type="compositionally biased region" description="Basic and acidic residues" evidence="4">
    <location>
        <begin position="866"/>
        <end position="875"/>
    </location>
</feature>
<evidence type="ECO:0000256" key="2">
    <source>
        <dbReference type="ARBA" id="ARBA00022490"/>
    </source>
</evidence>